<dbReference type="Proteomes" id="UP001143981">
    <property type="component" value="Unassembled WGS sequence"/>
</dbReference>
<evidence type="ECO:0000313" key="2">
    <source>
        <dbReference type="EMBL" id="KAJ1717900.1"/>
    </source>
</evidence>
<evidence type="ECO:0000259" key="1">
    <source>
        <dbReference type="Pfam" id="PF25871"/>
    </source>
</evidence>
<proteinExistence type="predicted"/>
<dbReference type="Pfam" id="PF25871">
    <property type="entry name" value="HTH_76"/>
    <property type="match status" value="1"/>
</dbReference>
<dbReference type="OrthoDB" id="9936937at2759"/>
<comment type="caution">
    <text evidence="2">The sequence shown here is derived from an EMBL/GenBank/DDBJ whole genome shotgun (WGS) entry which is preliminary data.</text>
</comment>
<reference evidence="2" key="1">
    <citation type="submission" date="2022-07" db="EMBL/GenBank/DDBJ databases">
        <title>Phylogenomic reconstructions and comparative analyses of Kickxellomycotina fungi.</title>
        <authorList>
            <person name="Reynolds N.K."/>
            <person name="Stajich J.E."/>
            <person name="Barry K."/>
            <person name="Grigoriev I.V."/>
            <person name="Crous P."/>
            <person name="Smith M.E."/>
        </authorList>
    </citation>
    <scope>NUCLEOTIDE SEQUENCE</scope>
    <source>
        <strain evidence="2">BCRC 34381</strain>
    </source>
</reference>
<evidence type="ECO:0000313" key="3">
    <source>
        <dbReference type="Proteomes" id="UP001143981"/>
    </source>
</evidence>
<feature type="non-terminal residue" evidence="2">
    <location>
        <position position="60"/>
    </location>
</feature>
<keyword evidence="3" id="KW-1185">Reference proteome</keyword>
<name>A0A9W7XTJ8_9FUNG</name>
<feature type="domain" description="PEX14-like helix-turn-helix" evidence="1">
    <location>
        <begin position="18"/>
        <end position="60"/>
    </location>
</feature>
<accession>A0A9W7XTJ8</accession>
<dbReference type="AlphaFoldDB" id="A0A9W7XTJ8"/>
<protein>
    <recommendedName>
        <fullName evidence="1">PEX14-like helix-turn-helix domain-containing protein</fullName>
    </recommendedName>
</protein>
<sequence>MDKAAAAARDTATAADAEAYEAFEAYNFDSDNVFQAGLQTLSNTVSAGQLLRAKAFYYSK</sequence>
<gene>
    <name evidence="2" type="ORF">LPJ61_007066</name>
</gene>
<dbReference type="InterPro" id="IPR058841">
    <property type="entry name" value="HTH_76"/>
</dbReference>
<organism evidence="2 3">
    <name type="scientific">Coemansia biformis</name>
    <dbReference type="NCBI Taxonomy" id="1286918"/>
    <lineage>
        <taxon>Eukaryota</taxon>
        <taxon>Fungi</taxon>
        <taxon>Fungi incertae sedis</taxon>
        <taxon>Zoopagomycota</taxon>
        <taxon>Kickxellomycotina</taxon>
        <taxon>Kickxellomycetes</taxon>
        <taxon>Kickxellales</taxon>
        <taxon>Kickxellaceae</taxon>
        <taxon>Coemansia</taxon>
    </lineage>
</organism>
<dbReference type="EMBL" id="JANBOI010004261">
    <property type="protein sequence ID" value="KAJ1717900.1"/>
    <property type="molecule type" value="Genomic_DNA"/>
</dbReference>